<name>A0AAU8A351_9BURK</name>
<dbReference type="InterPro" id="IPR002575">
    <property type="entry name" value="Aminoglycoside_PTrfase"/>
</dbReference>
<dbReference type="Gene3D" id="3.30.200.20">
    <property type="entry name" value="Phosphorylase Kinase, domain 1"/>
    <property type="match status" value="1"/>
</dbReference>
<dbReference type="GO" id="GO:0005524">
    <property type="term" value="F:ATP binding"/>
    <property type="evidence" value="ECO:0007669"/>
    <property type="project" value="UniProtKB-KW"/>
</dbReference>
<reference evidence="11" key="1">
    <citation type="submission" date="2022-06" db="EMBL/GenBank/DDBJ databases">
        <title>New Polynucleobacter species.</title>
        <authorList>
            <person name="Hahn M.W."/>
        </authorList>
    </citation>
    <scope>NUCLEOTIDE SEQUENCE</scope>
    <source>
        <strain evidence="11">UK-FUSCHL-C3</strain>
    </source>
</reference>
<feature type="domain" description="Aminoglycoside phosphotransferase" evidence="10">
    <location>
        <begin position="29"/>
        <end position="270"/>
    </location>
</feature>
<keyword evidence="2 8" id="KW-0808">Transferase</keyword>
<proteinExistence type="inferred from homology"/>
<evidence type="ECO:0000256" key="7">
    <source>
        <dbReference type="ARBA" id="ARBA00038240"/>
    </source>
</evidence>
<dbReference type="CDD" id="cd05153">
    <property type="entry name" value="HomoserineK_II"/>
    <property type="match status" value="1"/>
</dbReference>
<comment type="pathway">
    <text evidence="8">Amino-acid biosynthesis; L-threonine biosynthesis; L-threonine from L-aspartate: step 4/5.</text>
</comment>
<evidence type="ECO:0000256" key="1">
    <source>
        <dbReference type="ARBA" id="ARBA00022605"/>
    </source>
</evidence>
<sequence length="326" mass="36981">MAVFTPVSLEEITPRIAADFVIGEAILLKGIHGGIENSNFFLNCQDDGQVNEYVLTIFERLSFTQLPYYLELMLHLANQGIPVPKPIINRQGALVIELKGKPACIVTKLPGQSELAPQPEHCEEVGSMLAKMHLAGQSFSLSQPNLRSLSWWQETVPLILPHITDSQKELLVSEMQYQESFFKSGTYQSLPAGPCHCDLFRDNVLFTSKQGQSMLGGFFDFYFAGNDKWLFDLAVTANDWCLKQPIQNGTGEIDRDRLHALLSGYLQVRPLTDAEEDAWPAMLRTAALRFWISRLWDFYLPRNAQMLTPHDPSHFERILLSRRHTT</sequence>
<keyword evidence="3 8" id="KW-0791">Threonine biosynthesis</keyword>
<evidence type="ECO:0000256" key="4">
    <source>
        <dbReference type="ARBA" id="ARBA00022741"/>
    </source>
</evidence>
<comment type="similarity">
    <text evidence="7 8">Belongs to the pseudomonas-type ThrB family.</text>
</comment>
<dbReference type="NCBIfam" id="NF003558">
    <property type="entry name" value="PRK05231.1"/>
    <property type="match status" value="1"/>
</dbReference>
<evidence type="ECO:0000256" key="2">
    <source>
        <dbReference type="ARBA" id="ARBA00022679"/>
    </source>
</evidence>
<dbReference type="GO" id="GO:0004413">
    <property type="term" value="F:homoserine kinase activity"/>
    <property type="evidence" value="ECO:0007669"/>
    <property type="project" value="UniProtKB-UniRule"/>
</dbReference>
<dbReference type="PANTHER" id="PTHR21064">
    <property type="entry name" value="AMINOGLYCOSIDE PHOSPHOTRANSFERASE DOMAIN-CONTAINING PROTEIN-RELATED"/>
    <property type="match status" value="1"/>
</dbReference>
<keyword evidence="1 8" id="KW-0028">Amino-acid biosynthesis</keyword>
<dbReference type="EC" id="2.7.1.39" evidence="8 9"/>
<gene>
    <name evidence="8" type="primary">thrB</name>
    <name evidence="11" type="ORF">NKE59_01725</name>
</gene>
<evidence type="ECO:0000256" key="9">
    <source>
        <dbReference type="NCBIfam" id="TIGR00938"/>
    </source>
</evidence>
<dbReference type="InterPro" id="IPR005280">
    <property type="entry name" value="Homoserine_kinase_II"/>
</dbReference>
<protein>
    <recommendedName>
        <fullName evidence="8 9">Homoserine kinase</fullName>
        <shortName evidence="8">HK</shortName>
        <shortName evidence="8">HSK</shortName>
        <ecNumber evidence="8 9">2.7.1.39</ecNumber>
    </recommendedName>
</protein>
<evidence type="ECO:0000256" key="3">
    <source>
        <dbReference type="ARBA" id="ARBA00022697"/>
    </source>
</evidence>
<dbReference type="GO" id="GO:0009088">
    <property type="term" value="P:threonine biosynthetic process"/>
    <property type="evidence" value="ECO:0007669"/>
    <property type="project" value="UniProtKB-UniRule"/>
</dbReference>
<dbReference type="RefSeq" id="WP_353439181.1">
    <property type="nucleotide sequence ID" value="NZ_CP099959.1"/>
</dbReference>
<organism evidence="11">
    <name type="scientific">Polynucleobacter sp. UK-FUSCHL-C3</name>
    <dbReference type="NCBI Taxonomy" id="2955208"/>
    <lineage>
        <taxon>Bacteria</taxon>
        <taxon>Pseudomonadati</taxon>
        <taxon>Pseudomonadota</taxon>
        <taxon>Betaproteobacteria</taxon>
        <taxon>Burkholderiales</taxon>
        <taxon>Burkholderiaceae</taxon>
        <taxon>Polynucleobacter</taxon>
    </lineage>
</organism>
<keyword evidence="4 8" id="KW-0547">Nucleotide-binding</keyword>
<dbReference type="HAMAP" id="MF_00301">
    <property type="entry name" value="Homoser_kinase_2"/>
    <property type="match status" value="1"/>
</dbReference>
<comment type="catalytic activity">
    <reaction evidence="8">
        <text>L-homoserine + ATP = O-phospho-L-homoserine + ADP + H(+)</text>
        <dbReference type="Rhea" id="RHEA:13985"/>
        <dbReference type="ChEBI" id="CHEBI:15378"/>
        <dbReference type="ChEBI" id="CHEBI:30616"/>
        <dbReference type="ChEBI" id="CHEBI:57476"/>
        <dbReference type="ChEBI" id="CHEBI:57590"/>
        <dbReference type="ChEBI" id="CHEBI:456216"/>
        <dbReference type="EC" id="2.7.1.39"/>
    </reaction>
</comment>
<dbReference type="InterPro" id="IPR050249">
    <property type="entry name" value="Pseudomonas-type_ThrB"/>
</dbReference>
<dbReference type="NCBIfam" id="TIGR00938">
    <property type="entry name" value="thrB_alt"/>
    <property type="match status" value="1"/>
</dbReference>
<dbReference type="Pfam" id="PF01636">
    <property type="entry name" value="APH"/>
    <property type="match status" value="1"/>
</dbReference>
<dbReference type="PANTHER" id="PTHR21064:SF6">
    <property type="entry name" value="AMINOGLYCOSIDE PHOSPHOTRANSFERASE DOMAIN-CONTAINING PROTEIN"/>
    <property type="match status" value="1"/>
</dbReference>
<dbReference type="SUPFAM" id="SSF56112">
    <property type="entry name" value="Protein kinase-like (PK-like)"/>
    <property type="match status" value="1"/>
</dbReference>
<dbReference type="Gene3D" id="3.90.1200.10">
    <property type="match status" value="1"/>
</dbReference>
<evidence type="ECO:0000256" key="8">
    <source>
        <dbReference type="HAMAP-Rule" id="MF_00301"/>
    </source>
</evidence>
<keyword evidence="5 8" id="KW-0418">Kinase</keyword>
<evidence type="ECO:0000259" key="10">
    <source>
        <dbReference type="Pfam" id="PF01636"/>
    </source>
</evidence>
<evidence type="ECO:0000256" key="6">
    <source>
        <dbReference type="ARBA" id="ARBA00022840"/>
    </source>
</evidence>
<accession>A0AAU8A351</accession>
<dbReference type="InterPro" id="IPR011009">
    <property type="entry name" value="Kinase-like_dom_sf"/>
</dbReference>
<keyword evidence="6 8" id="KW-0067">ATP-binding</keyword>
<evidence type="ECO:0000256" key="5">
    <source>
        <dbReference type="ARBA" id="ARBA00022777"/>
    </source>
</evidence>
<evidence type="ECO:0000313" key="11">
    <source>
        <dbReference type="EMBL" id="XCC58034.1"/>
    </source>
</evidence>
<dbReference type="EMBL" id="CP099959">
    <property type="protein sequence ID" value="XCC58034.1"/>
    <property type="molecule type" value="Genomic_DNA"/>
</dbReference>
<dbReference type="AlphaFoldDB" id="A0AAU8A351"/>